<dbReference type="PROSITE" id="PS00135">
    <property type="entry name" value="TRYPSIN_SER"/>
    <property type="match status" value="1"/>
</dbReference>
<dbReference type="PRINTS" id="PR00722">
    <property type="entry name" value="CHYMOTRYPSIN"/>
</dbReference>
<dbReference type="PANTHER" id="PTHR24253">
    <property type="entry name" value="TRANSMEMBRANE PROTEASE SERINE"/>
    <property type="match status" value="1"/>
</dbReference>
<dbReference type="PANTHER" id="PTHR24253:SF181">
    <property type="entry name" value="PEPTIDASE S1 DOMAIN-CONTAINING PROTEIN"/>
    <property type="match status" value="1"/>
</dbReference>
<dbReference type="PROSITE" id="PS50240">
    <property type="entry name" value="TRYPSIN_DOM"/>
    <property type="match status" value="1"/>
</dbReference>
<evidence type="ECO:0000313" key="7">
    <source>
        <dbReference type="Ensembl" id="ENSHHUP00000043815.1"/>
    </source>
</evidence>
<reference evidence="7" key="3">
    <citation type="submission" date="2025-09" db="UniProtKB">
        <authorList>
            <consortium name="Ensembl"/>
        </authorList>
    </citation>
    <scope>IDENTIFICATION</scope>
</reference>
<evidence type="ECO:0000313" key="8">
    <source>
        <dbReference type="Proteomes" id="UP000314982"/>
    </source>
</evidence>
<dbReference type="InterPro" id="IPR033116">
    <property type="entry name" value="TRYPSIN_SER"/>
</dbReference>
<dbReference type="GO" id="GO:0005576">
    <property type="term" value="C:extracellular region"/>
    <property type="evidence" value="ECO:0007669"/>
    <property type="project" value="UniProtKB-SubCell"/>
</dbReference>
<dbReference type="InterPro" id="IPR001254">
    <property type="entry name" value="Trypsin_dom"/>
</dbReference>
<evidence type="ECO:0000256" key="5">
    <source>
        <dbReference type="ARBA" id="ARBA00023180"/>
    </source>
</evidence>
<dbReference type="InterPro" id="IPR001314">
    <property type="entry name" value="Peptidase_S1A"/>
</dbReference>
<keyword evidence="4" id="KW-1015">Disulfide bond</keyword>
<keyword evidence="5" id="KW-0325">Glycoprotein</keyword>
<name>A0A4W5N2I5_9TELE</name>
<evidence type="ECO:0000256" key="1">
    <source>
        <dbReference type="ARBA" id="ARBA00004613"/>
    </source>
</evidence>
<keyword evidence="3" id="KW-0732">Signal</keyword>
<dbReference type="GO" id="GO:0004252">
    <property type="term" value="F:serine-type endopeptidase activity"/>
    <property type="evidence" value="ECO:0007669"/>
    <property type="project" value="InterPro"/>
</dbReference>
<dbReference type="InterPro" id="IPR009003">
    <property type="entry name" value="Peptidase_S1_PA"/>
</dbReference>
<dbReference type="Gene3D" id="2.40.10.10">
    <property type="entry name" value="Trypsin-like serine proteases"/>
    <property type="match status" value="4"/>
</dbReference>
<feature type="domain" description="Peptidase S1" evidence="6">
    <location>
        <begin position="28"/>
        <end position="209"/>
    </location>
</feature>
<keyword evidence="2" id="KW-0964">Secreted</keyword>
<dbReference type="Ensembl" id="ENSHHUT00000045458.1">
    <property type="protein sequence ID" value="ENSHHUP00000043815.1"/>
    <property type="gene ID" value="ENSHHUG00000026880.1"/>
</dbReference>
<reference evidence="8" key="1">
    <citation type="submission" date="2018-06" db="EMBL/GenBank/DDBJ databases">
        <title>Genome assembly of Danube salmon.</title>
        <authorList>
            <person name="Macqueen D.J."/>
            <person name="Gundappa M.K."/>
        </authorList>
    </citation>
    <scope>NUCLEOTIDE SEQUENCE [LARGE SCALE GENOMIC DNA]</scope>
</reference>
<evidence type="ECO:0000256" key="2">
    <source>
        <dbReference type="ARBA" id="ARBA00022525"/>
    </source>
</evidence>
<keyword evidence="8" id="KW-1185">Reference proteome</keyword>
<proteinExistence type="predicted"/>
<dbReference type="GeneTree" id="ENSGT00940000157473"/>
<dbReference type="Pfam" id="PF00089">
    <property type="entry name" value="Trypsin"/>
    <property type="match status" value="1"/>
</dbReference>
<dbReference type="InterPro" id="IPR043504">
    <property type="entry name" value="Peptidase_S1_PA_chymotrypsin"/>
</dbReference>
<comment type="subcellular location">
    <subcellularLocation>
        <location evidence="1">Secreted</location>
    </subcellularLocation>
</comment>
<evidence type="ECO:0000259" key="6">
    <source>
        <dbReference type="PROSITE" id="PS50240"/>
    </source>
</evidence>
<organism evidence="7 8">
    <name type="scientific">Hucho hucho</name>
    <name type="common">huchen</name>
    <dbReference type="NCBI Taxonomy" id="62062"/>
    <lineage>
        <taxon>Eukaryota</taxon>
        <taxon>Metazoa</taxon>
        <taxon>Chordata</taxon>
        <taxon>Craniata</taxon>
        <taxon>Vertebrata</taxon>
        <taxon>Euteleostomi</taxon>
        <taxon>Actinopterygii</taxon>
        <taxon>Neopterygii</taxon>
        <taxon>Teleostei</taxon>
        <taxon>Protacanthopterygii</taxon>
        <taxon>Salmoniformes</taxon>
        <taxon>Salmonidae</taxon>
        <taxon>Salmoninae</taxon>
        <taxon>Hucho</taxon>
    </lineage>
</organism>
<accession>A0A4W5N2I5</accession>
<evidence type="ECO:0000256" key="4">
    <source>
        <dbReference type="ARBA" id="ARBA00023157"/>
    </source>
</evidence>
<evidence type="ECO:0000256" key="3">
    <source>
        <dbReference type="ARBA" id="ARBA00022729"/>
    </source>
</evidence>
<dbReference type="FunFam" id="2.40.10.10:FF:000054">
    <property type="entry name" value="Complement C1r subcomponent"/>
    <property type="match status" value="1"/>
</dbReference>
<dbReference type="SUPFAM" id="SSF50494">
    <property type="entry name" value="Trypsin-like serine proteases"/>
    <property type="match status" value="1"/>
</dbReference>
<dbReference type="STRING" id="62062.ENSHHUP00000043815"/>
<dbReference type="SMART" id="SM00020">
    <property type="entry name" value="Tryp_SPc"/>
    <property type="match status" value="1"/>
</dbReference>
<dbReference type="CDD" id="cd00190">
    <property type="entry name" value="Tryp_SPc"/>
    <property type="match status" value="1"/>
</dbReference>
<dbReference type="Proteomes" id="UP000314982">
    <property type="component" value="Unassembled WGS sequence"/>
</dbReference>
<sequence length="235" mass="25485">VDIFSLGVASLPMKADWTCLDSYSIGRILGGGLAKMGERPWQLLTKQPKRGGASLISDRWAITAAHVVDGYEESTLTEKIIIHPDFMKGIAGDERTNYDNNIALIRMSSRVKLGPNVLPICLLEADGGFKEGQQGTVSGWGGTENKAENKILDKSQFLLYSAVGRYPQINCEDTPVLSINKPMVFTENMFCAGGDGKDSCKGDSGGPLFLPMLGSGNKDNRGPYRLRHCVLGFPL</sequence>
<reference evidence="7" key="2">
    <citation type="submission" date="2025-08" db="UniProtKB">
        <authorList>
            <consortium name="Ensembl"/>
        </authorList>
    </citation>
    <scope>IDENTIFICATION</scope>
</reference>
<dbReference type="AlphaFoldDB" id="A0A4W5N2I5"/>
<dbReference type="GO" id="GO:0006508">
    <property type="term" value="P:proteolysis"/>
    <property type="evidence" value="ECO:0007669"/>
    <property type="project" value="InterPro"/>
</dbReference>
<protein>
    <recommendedName>
        <fullName evidence="6">Peptidase S1 domain-containing protein</fullName>
    </recommendedName>
</protein>